<dbReference type="SMART" id="SM00386">
    <property type="entry name" value="HAT"/>
    <property type="match status" value="3"/>
</dbReference>
<keyword evidence="2" id="KW-0507">mRNA processing</keyword>
<proteinExistence type="predicted"/>
<dbReference type="Pfam" id="PF23240">
    <property type="entry name" value="HAT_PRP39_N"/>
    <property type="match status" value="1"/>
</dbReference>
<accession>A0ABX6EWR3</accession>
<dbReference type="InterPro" id="IPR011990">
    <property type="entry name" value="TPR-like_helical_dom_sf"/>
</dbReference>
<evidence type="ECO:0000256" key="1">
    <source>
        <dbReference type="ARBA" id="ARBA00004123"/>
    </source>
</evidence>
<dbReference type="Proteomes" id="UP000422736">
    <property type="component" value="Chromosome 3"/>
</dbReference>
<evidence type="ECO:0000256" key="5">
    <source>
        <dbReference type="ARBA" id="ARBA00023242"/>
    </source>
</evidence>
<dbReference type="PANTHER" id="PTHR17204">
    <property type="entry name" value="PRE-MRNA PROCESSING PROTEIN PRP39-RELATED"/>
    <property type="match status" value="1"/>
</dbReference>
<protein>
    <submittedName>
        <fullName evidence="6">U1 small nuclear ribonucleoprotein component PRP42</fullName>
    </submittedName>
</protein>
<evidence type="ECO:0000313" key="6">
    <source>
        <dbReference type="EMBL" id="QGN15532.1"/>
    </source>
</evidence>
<dbReference type="InterPro" id="IPR059164">
    <property type="entry name" value="HAT_PRP39_C"/>
</dbReference>
<evidence type="ECO:0000256" key="2">
    <source>
        <dbReference type="ARBA" id="ARBA00022664"/>
    </source>
</evidence>
<comment type="subcellular location">
    <subcellularLocation>
        <location evidence="1">Nucleus</location>
    </subcellularLocation>
</comment>
<gene>
    <name evidence="6" type="primary">PRP42</name>
    <name evidence="6" type="ORF">FIM1_2223</name>
</gene>
<keyword evidence="3" id="KW-0677">Repeat</keyword>
<keyword evidence="6" id="KW-0687">Ribonucleoprotein</keyword>
<sequence length="546" mass="65294">MDDETSLIGDSKLSELSILVCKFPKNLCYWENLLNHLLTKAQPISKSIDKDLLQLIRSTYQSLLWQFPFLENYHIEYGLLEFKLGNFEKFHAIFENGLQYFNNRSLLIWVEYLRICNKLISNNKHLFQKYAFAESYIGLHFFAGEFWSMYLDEIKLRCKTPQHYIRTLRKVIEIPMYEYAKFHNMWLQAIDDIRDLSQFRYFAEDEDLWKKLKIDTTLQGRKGPHLQAAKKSLRKISKELFLVVHYEVMEIYELFESKIQKRYYISAEELIPRQELDTWMRYFEYVKNKKIPDLIHIQFQRAVLPLAHYDIIWLQYARFLVDDLNDLTAAKNILLQGLSFAHKRSKIISMLSGLLIRLGNISELHQLYEDLLKAFSNDLSYCDDFEIFVDYIQYNLFLSSSSSKSRYSGTADNIELSDSLKDTIIKRVDVEKDHDRQYVLLNLVNQMYTRFPTALVEEKIYQHIIERRLEQYKTNPKFWYSYCYLIWFDNNLSYSRRRKQILHDIIPKAVNGGEIVISELQKFLSNYLPDDLESFTQKYLPGTNTQ</sequence>
<reference evidence="6 7" key="1">
    <citation type="submission" date="2016-03" db="EMBL/GenBank/DDBJ databases">
        <title>How can Kluyveromyces marxianus grow so fast - potential evolutionary course in Saccharomyces Complex revealed by comparative genomics.</title>
        <authorList>
            <person name="Mo W."/>
            <person name="Lu W."/>
            <person name="Yang X."/>
            <person name="Qi J."/>
            <person name="Lv H."/>
        </authorList>
    </citation>
    <scope>NUCLEOTIDE SEQUENCE [LARGE SCALE GENOMIC DNA]</scope>
    <source>
        <strain evidence="6 7">FIM1</strain>
    </source>
</reference>
<keyword evidence="7" id="KW-1185">Reference proteome</keyword>
<dbReference type="Pfam" id="PF23241">
    <property type="entry name" value="HAT_PRP39_C"/>
    <property type="match status" value="1"/>
</dbReference>
<evidence type="ECO:0000256" key="4">
    <source>
        <dbReference type="ARBA" id="ARBA00023187"/>
    </source>
</evidence>
<dbReference type="InterPro" id="IPR003107">
    <property type="entry name" value="HAT"/>
</dbReference>
<dbReference type="SUPFAM" id="SSF48452">
    <property type="entry name" value="TPR-like"/>
    <property type="match status" value="1"/>
</dbReference>
<evidence type="ECO:0000256" key="3">
    <source>
        <dbReference type="ARBA" id="ARBA00022737"/>
    </source>
</evidence>
<keyword evidence="5" id="KW-0539">Nucleus</keyword>
<evidence type="ECO:0000313" key="7">
    <source>
        <dbReference type="Proteomes" id="UP000422736"/>
    </source>
</evidence>
<dbReference type="PANTHER" id="PTHR17204:SF23">
    <property type="entry name" value="U1 SMALL NUCLEAR RIBONUCLEOPROTEIN COMPONENT PRP42"/>
    <property type="match status" value="1"/>
</dbReference>
<reference evidence="6 7" key="2">
    <citation type="submission" date="2019-11" db="EMBL/GenBank/DDBJ databases">
        <authorList>
            <person name="Lu H."/>
        </authorList>
    </citation>
    <scope>NUCLEOTIDE SEQUENCE [LARGE SCALE GENOMIC DNA]</scope>
    <source>
        <strain evidence="6 7">FIM1</strain>
    </source>
</reference>
<name>A0ABX6EWR3_KLUMA</name>
<organism evidence="6 7">
    <name type="scientific">Kluyveromyces marxianus</name>
    <name type="common">Yeast</name>
    <name type="synonym">Candida kefyr</name>
    <dbReference type="NCBI Taxonomy" id="4911"/>
    <lineage>
        <taxon>Eukaryota</taxon>
        <taxon>Fungi</taxon>
        <taxon>Dikarya</taxon>
        <taxon>Ascomycota</taxon>
        <taxon>Saccharomycotina</taxon>
        <taxon>Saccharomycetes</taxon>
        <taxon>Saccharomycetales</taxon>
        <taxon>Saccharomycetaceae</taxon>
        <taxon>Kluyveromyces</taxon>
    </lineage>
</organism>
<dbReference type="EMBL" id="CP015056">
    <property type="protein sequence ID" value="QGN15532.1"/>
    <property type="molecule type" value="Genomic_DNA"/>
</dbReference>
<dbReference type="GO" id="GO:1990904">
    <property type="term" value="C:ribonucleoprotein complex"/>
    <property type="evidence" value="ECO:0007669"/>
    <property type="project" value="UniProtKB-KW"/>
</dbReference>
<keyword evidence="4" id="KW-0508">mRNA splicing</keyword>
<dbReference type="Gene3D" id="1.25.40.10">
    <property type="entry name" value="Tetratricopeptide repeat domain"/>
    <property type="match status" value="2"/>
</dbReference>